<feature type="region of interest" description="Disordered" evidence="2">
    <location>
        <begin position="191"/>
        <end position="272"/>
    </location>
</feature>
<organism evidence="4 5">
    <name type="scientific">Marasmius tenuissimus</name>
    <dbReference type="NCBI Taxonomy" id="585030"/>
    <lineage>
        <taxon>Eukaryota</taxon>
        <taxon>Fungi</taxon>
        <taxon>Dikarya</taxon>
        <taxon>Basidiomycota</taxon>
        <taxon>Agaricomycotina</taxon>
        <taxon>Agaricomycetes</taxon>
        <taxon>Agaricomycetidae</taxon>
        <taxon>Agaricales</taxon>
        <taxon>Marasmiineae</taxon>
        <taxon>Marasmiaceae</taxon>
        <taxon>Marasmius</taxon>
    </lineage>
</organism>
<feature type="region of interest" description="Disordered" evidence="2">
    <location>
        <begin position="120"/>
        <end position="165"/>
    </location>
</feature>
<feature type="compositionally biased region" description="Polar residues" evidence="2">
    <location>
        <begin position="261"/>
        <end position="272"/>
    </location>
</feature>
<proteinExistence type="predicted"/>
<keyword evidence="1" id="KW-0175">Coiled coil</keyword>
<dbReference type="PANTHER" id="PTHR28260:SF1">
    <property type="entry name" value="SPINDLE POLE BODY COMPONENT SPC105"/>
    <property type="match status" value="1"/>
</dbReference>
<feature type="compositionally biased region" description="Polar residues" evidence="2">
    <location>
        <begin position="71"/>
        <end position="100"/>
    </location>
</feature>
<dbReference type="Pfam" id="PF18210">
    <property type="entry name" value="Knl1_RWD_C"/>
    <property type="match status" value="1"/>
</dbReference>
<sequence length="1230" mass="134287">MAVSKDKDKLSRRKSIAVPTQSSSVKPTDTRRKRRAHSIAPSKIISPLSRSRLSLGPVKGILKGVKRRSTEAQNLDDPNTTQSMDLTSQENSSSQPSRQSLLARRVSFSTTAHVRLFGSNHTSSTAASGDSPAPSSDDPVSSSPQKPSQINDENAYPGASSRNRKSIRFSGVSDMDLTSASAGAFLQGEEDESALMDEELDFDDDDMDVTQVQGGNVLRKRSLSTGISRAPLSQLSSNPRQAGEPSSDDPRHDDASMSLAPEQSINSESDQSGMEFTIPLSQSLRPAQNDQAWVALVKATHSGNAQAPSSDNDIEDMEVDSPVKRTTGDDSLSDASFGVEDIEGNETINVSKVLGRFSFGDTGRRESIAYAESIMDEDSEIYGGIAATSTPRTSMAAPPSSPLPEFESEPTSQPPTSIYPSLPPPSVPPPPSNISQPTVFSRPSEQPVQPTSRPPSPRKPVFTPKSPAKPGAKGFSAAFAPPVAKPVPRKSLGAPSITPQPAVNSDKRTLPDTVGDSSPPSPAKRQALASKWTSSVFQGPAQASSSTSTESPRPLPSSKTAVFQAPSVQSSHASSSSGNPVHSIRRPSGYFARRKSLGIGLTPAEDAGPSPSTGRASPKKKAAIGMGRASVGSGASDAWTRFDRNITTPVELNSNVKGKERAMEPPVAITVTPATESPSAPIRPSEEGEMVIDEEPLPTQAVDLSTLLGNDDGLEEEEEIQLEANTQATEQWREGVPQEGYVQGDVPAISIEHFFEMTGIKFMEELTIPRYSIHPELRRQPRAPADIPLAEYAVAMGVDVPRLVLYSRVARDLEAWLEQSKSNLRDAEIEAAQMTPELFIEYSRADEDGQAELHHQLNLIRGHTRLIAKSEWSDWKLEWVKGLQITAQESLTSLEHDAKTLSDLSTKAKEVVPALQAEYDEIMRELEREQQEIAEIEQCDQDYLNELKGSIAEQNLELDSLKNDLKENTDQLEWLQGRLEDLESQKRETLGAIEQADRYLHIQKNSTHSEVFRLKGELEALENLHMFRICKVSANLFEYVYAERFRVVIPCKNHLPLVDRVEITHIPSSRTKSKDDFPRLSVYLLSGANQVVRNMASTSDLVTTRHVVQTLTDYWSSCTQVRGQLLHLSVKYPVEIEILPQSSGFKAHAEVLFPSAKGKAILSFTFTTETCARWPATIETLRCEVRVVYGDLHGQAILDAMQTRLSQTSPSDNYACLLDACIEAQEECGR</sequence>
<accession>A0ABR2ZP14</accession>
<dbReference type="SMART" id="SM00787">
    <property type="entry name" value="Spc7"/>
    <property type="match status" value="1"/>
</dbReference>
<feature type="region of interest" description="Disordered" evidence="2">
    <location>
        <begin position="1"/>
        <end position="100"/>
    </location>
</feature>
<evidence type="ECO:0000256" key="1">
    <source>
        <dbReference type="SAM" id="Coils"/>
    </source>
</evidence>
<feature type="coiled-coil region" evidence="1">
    <location>
        <begin position="912"/>
        <end position="985"/>
    </location>
</feature>
<feature type="compositionally biased region" description="Low complexity" evidence="2">
    <location>
        <begin position="123"/>
        <end position="148"/>
    </location>
</feature>
<feature type="compositionally biased region" description="Pro residues" evidence="2">
    <location>
        <begin position="421"/>
        <end position="432"/>
    </location>
</feature>
<comment type="caution">
    <text evidence="4">The sequence shown here is derived from an EMBL/GenBank/DDBJ whole genome shotgun (WGS) entry which is preliminary data.</text>
</comment>
<dbReference type="EMBL" id="JBBXMP010000082">
    <property type="protein sequence ID" value="KAL0063390.1"/>
    <property type="molecule type" value="Genomic_DNA"/>
</dbReference>
<protein>
    <recommendedName>
        <fullName evidence="3">Spc7 kinetochore protein domain-containing protein</fullName>
    </recommendedName>
</protein>
<feature type="region of interest" description="Disordered" evidence="2">
    <location>
        <begin position="378"/>
        <end position="636"/>
    </location>
</feature>
<feature type="compositionally biased region" description="Polar residues" evidence="2">
    <location>
        <begin position="223"/>
        <end position="240"/>
    </location>
</feature>
<reference evidence="4 5" key="1">
    <citation type="submission" date="2024-05" db="EMBL/GenBank/DDBJ databases">
        <title>A draft genome resource for the thread blight pathogen Marasmius tenuissimus strain MS-2.</title>
        <authorList>
            <person name="Yulfo-Soto G.E."/>
            <person name="Baruah I.K."/>
            <person name="Amoako-Attah I."/>
            <person name="Bukari Y."/>
            <person name="Meinhardt L.W."/>
            <person name="Bailey B.A."/>
            <person name="Cohen S.P."/>
        </authorList>
    </citation>
    <scope>NUCLEOTIDE SEQUENCE [LARGE SCALE GENOMIC DNA]</scope>
    <source>
        <strain evidence="4 5">MS-2</strain>
    </source>
</reference>
<dbReference type="InterPro" id="IPR033338">
    <property type="entry name" value="Spc105/Spc7"/>
</dbReference>
<gene>
    <name evidence="4" type="ORF">AAF712_009699</name>
</gene>
<keyword evidence="5" id="KW-1185">Reference proteome</keyword>
<evidence type="ECO:0000313" key="4">
    <source>
        <dbReference type="EMBL" id="KAL0063390.1"/>
    </source>
</evidence>
<feature type="domain" description="Spc7 kinetochore protein" evidence="3">
    <location>
        <begin position="736"/>
        <end position="1050"/>
    </location>
</feature>
<dbReference type="Pfam" id="PF08317">
    <property type="entry name" value="Spc7"/>
    <property type="match status" value="1"/>
</dbReference>
<feature type="compositionally biased region" description="Acidic residues" evidence="2">
    <location>
        <begin position="191"/>
        <end position="208"/>
    </location>
</feature>
<evidence type="ECO:0000259" key="3">
    <source>
        <dbReference type="SMART" id="SM00787"/>
    </source>
</evidence>
<evidence type="ECO:0000256" key="2">
    <source>
        <dbReference type="SAM" id="MobiDB-lite"/>
    </source>
</evidence>
<dbReference type="InterPro" id="IPR040850">
    <property type="entry name" value="Knl1_RWD_C"/>
</dbReference>
<feature type="compositionally biased region" description="Polar residues" evidence="2">
    <location>
        <begin position="18"/>
        <end position="27"/>
    </location>
</feature>
<feature type="compositionally biased region" description="Low complexity" evidence="2">
    <location>
        <begin position="41"/>
        <end position="54"/>
    </location>
</feature>
<dbReference type="PANTHER" id="PTHR28260">
    <property type="entry name" value="SPINDLE POLE BODY COMPONENT SPC105"/>
    <property type="match status" value="1"/>
</dbReference>
<dbReference type="Proteomes" id="UP001437256">
    <property type="component" value="Unassembled WGS sequence"/>
</dbReference>
<evidence type="ECO:0000313" key="5">
    <source>
        <dbReference type="Proteomes" id="UP001437256"/>
    </source>
</evidence>
<dbReference type="InterPro" id="IPR013253">
    <property type="entry name" value="Spc7_domain"/>
</dbReference>
<feature type="compositionally biased region" description="Low complexity" evidence="2">
    <location>
        <begin position="564"/>
        <end position="582"/>
    </location>
</feature>
<feature type="compositionally biased region" description="Polar residues" evidence="2">
    <location>
        <begin position="438"/>
        <end position="451"/>
    </location>
</feature>
<feature type="compositionally biased region" description="Polar residues" evidence="2">
    <location>
        <begin position="531"/>
        <end position="561"/>
    </location>
</feature>
<name>A0ABR2ZP14_9AGAR</name>